<gene>
    <name evidence="2" type="ORF">NIES267_41890</name>
</gene>
<dbReference type="Proteomes" id="UP000218418">
    <property type="component" value="Chromosome"/>
</dbReference>
<name>A0A1Z4LTY4_9CYAN</name>
<evidence type="ECO:0000313" key="3">
    <source>
        <dbReference type="Proteomes" id="UP000218418"/>
    </source>
</evidence>
<accession>A0A1Z4LTY4</accession>
<keyword evidence="3" id="KW-1185">Reference proteome</keyword>
<feature type="compositionally biased region" description="Basic and acidic residues" evidence="1">
    <location>
        <begin position="71"/>
        <end position="94"/>
    </location>
</feature>
<evidence type="ECO:0000313" key="2">
    <source>
        <dbReference type="EMBL" id="BAY84693.1"/>
    </source>
</evidence>
<sequence>MIDLTKKSIAQAIKKFIIAANLAVLLIANFAFSPLSAEALPASTDLSRVYQSIGNSDNGILIAHSKNKRTSTREKHQKGEARRKKDQENKEFKEQKRKNKNKKLTMSGSKKNKKGK</sequence>
<reference evidence="2 3" key="1">
    <citation type="submission" date="2017-06" db="EMBL/GenBank/DDBJ databases">
        <title>Genome sequencing of cyanobaciteial culture collection at National Institute for Environmental Studies (NIES).</title>
        <authorList>
            <person name="Hirose Y."/>
            <person name="Shimura Y."/>
            <person name="Fujisawa T."/>
            <person name="Nakamura Y."/>
            <person name="Kawachi M."/>
        </authorList>
    </citation>
    <scope>NUCLEOTIDE SEQUENCE [LARGE SCALE GENOMIC DNA]</scope>
    <source>
        <strain evidence="2 3">NIES-267</strain>
    </source>
</reference>
<feature type="region of interest" description="Disordered" evidence="1">
    <location>
        <begin position="61"/>
        <end position="116"/>
    </location>
</feature>
<evidence type="ECO:0000256" key="1">
    <source>
        <dbReference type="SAM" id="MobiDB-lite"/>
    </source>
</evidence>
<dbReference type="EMBL" id="AP018227">
    <property type="protein sequence ID" value="BAY84693.1"/>
    <property type="molecule type" value="Genomic_DNA"/>
</dbReference>
<dbReference type="AlphaFoldDB" id="A0A1Z4LTY4"/>
<organism evidence="2 3">
    <name type="scientific">Calothrix parasitica NIES-267</name>
    <dbReference type="NCBI Taxonomy" id="1973488"/>
    <lineage>
        <taxon>Bacteria</taxon>
        <taxon>Bacillati</taxon>
        <taxon>Cyanobacteriota</taxon>
        <taxon>Cyanophyceae</taxon>
        <taxon>Nostocales</taxon>
        <taxon>Calotrichaceae</taxon>
        <taxon>Calothrix</taxon>
    </lineage>
</organism>
<proteinExistence type="predicted"/>
<protein>
    <submittedName>
        <fullName evidence="2">Uncharacterized protein</fullName>
    </submittedName>
</protein>